<dbReference type="EMBL" id="MAPZ01000025">
    <property type="protein sequence ID" value="OBY10075.1"/>
    <property type="molecule type" value="Genomic_DNA"/>
</dbReference>
<dbReference type="eggNOG" id="ENOG5032E6M">
    <property type="taxonomic scope" value="Bacteria"/>
</dbReference>
<gene>
    <name evidence="2" type="ORF">CP373A1_13315</name>
</gene>
<feature type="transmembrane region" description="Helical" evidence="1">
    <location>
        <begin position="93"/>
        <end position="113"/>
    </location>
</feature>
<keyword evidence="1" id="KW-0472">Membrane</keyword>
<sequence length="225" mass="25414">MEENSKISILQILKESLRKFKNMEILIVTMTFILVGTFVSTICSAGDNLTIKEFVFDVLGDFISLIGYMTIIKIVEKKYKKEEVYVKNIIKEVIPRSFPALVLYLTVVILTLIGTLLVIIPGVLFCIFTAFYLQVFTLDNNGIIDSIGNSISFSEGFRGCIFKMSIIEIIIYLINDYTILWLLTHLFNSTISSGVGIIISSVITSIMTIGYTSLYLKIREIKTIE</sequence>
<dbReference type="OrthoDB" id="1935462at2"/>
<organism evidence="2 3">
    <name type="scientific">Clostridium paraputrificum</name>
    <dbReference type="NCBI Taxonomy" id="29363"/>
    <lineage>
        <taxon>Bacteria</taxon>
        <taxon>Bacillati</taxon>
        <taxon>Bacillota</taxon>
        <taxon>Clostridia</taxon>
        <taxon>Eubacteriales</taxon>
        <taxon>Clostridiaceae</taxon>
        <taxon>Clostridium</taxon>
    </lineage>
</organism>
<dbReference type="AlphaFoldDB" id="A0A174I1N7"/>
<evidence type="ECO:0008006" key="4">
    <source>
        <dbReference type="Google" id="ProtNLM"/>
    </source>
</evidence>
<feature type="transmembrane region" description="Helical" evidence="1">
    <location>
        <begin position="160"/>
        <end position="183"/>
    </location>
</feature>
<keyword evidence="1" id="KW-0812">Transmembrane</keyword>
<keyword evidence="3" id="KW-1185">Reference proteome</keyword>
<feature type="transmembrane region" description="Helical" evidence="1">
    <location>
        <begin position="23"/>
        <end position="42"/>
    </location>
</feature>
<evidence type="ECO:0000313" key="2">
    <source>
        <dbReference type="EMBL" id="OBY10075.1"/>
    </source>
</evidence>
<feature type="transmembrane region" description="Helical" evidence="1">
    <location>
        <begin position="195"/>
        <end position="216"/>
    </location>
</feature>
<comment type="caution">
    <text evidence="2">The sequence shown here is derived from an EMBL/GenBank/DDBJ whole genome shotgun (WGS) entry which is preliminary data.</text>
</comment>
<name>A0A174I1N7_9CLOT</name>
<evidence type="ECO:0000313" key="3">
    <source>
        <dbReference type="Proteomes" id="UP000092714"/>
    </source>
</evidence>
<protein>
    <recommendedName>
        <fullName evidence="4">Beta-carotene 15,15'-monooxygenase</fullName>
    </recommendedName>
</protein>
<feature type="transmembrane region" description="Helical" evidence="1">
    <location>
        <begin position="54"/>
        <end position="72"/>
    </location>
</feature>
<dbReference type="RefSeq" id="WP_027098058.1">
    <property type="nucleotide sequence ID" value="NZ_CAXSZC010000006.1"/>
</dbReference>
<feature type="transmembrane region" description="Helical" evidence="1">
    <location>
        <begin position="119"/>
        <end position="139"/>
    </location>
</feature>
<dbReference type="GeneID" id="42775887"/>
<accession>A0A174I1N7</accession>
<dbReference type="Proteomes" id="UP000092714">
    <property type="component" value="Unassembled WGS sequence"/>
</dbReference>
<evidence type="ECO:0000256" key="1">
    <source>
        <dbReference type="SAM" id="Phobius"/>
    </source>
</evidence>
<proteinExistence type="predicted"/>
<keyword evidence="1" id="KW-1133">Transmembrane helix</keyword>
<reference evidence="2 3" key="1">
    <citation type="submission" date="2016-06" db="EMBL/GenBank/DDBJ databases">
        <authorList>
            <person name="Kjaerup R.B."/>
            <person name="Dalgaard T.S."/>
            <person name="Juul-Madsen H.R."/>
        </authorList>
    </citation>
    <scope>NUCLEOTIDE SEQUENCE [LARGE SCALE GENOMIC DNA]</scope>
    <source>
        <strain evidence="2 3">373-A1</strain>
    </source>
</reference>